<organism evidence="1 2">
    <name type="scientific">Paenibacillus contaminans</name>
    <dbReference type="NCBI Taxonomy" id="450362"/>
    <lineage>
        <taxon>Bacteria</taxon>
        <taxon>Bacillati</taxon>
        <taxon>Bacillota</taxon>
        <taxon>Bacilli</taxon>
        <taxon>Bacillales</taxon>
        <taxon>Paenibacillaceae</taxon>
        <taxon>Paenibacillus</taxon>
    </lineage>
</organism>
<reference evidence="1 2" key="1">
    <citation type="journal article" date="2009" name="Int. J. Syst. Evol. Microbiol.">
        <title>Paenibacillus contaminans sp. nov., isolated from a contaminated laboratory plate.</title>
        <authorList>
            <person name="Chou J.H."/>
            <person name="Lee J.H."/>
            <person name="Lin M.C."/>
            <person name="Chang P.S."/>
            <person name="Arun A.B."/>
            <person name="Young C.C."/>
            <person name="Chen W.M."/>
        </authorList>
    </citation>
    <scope>NUCLEOTIDE SEQUENCE [LARGE SCALE GENOMIC DNA]</scope>
    <source>
        <strain evidence="1 2">CKOBP-6</strain>
    </source>
</reference>
<dbReference type="EMBL" id="QMFB01000013">
    <property type="protein sequence ID" value="RAV19279.1"/>
    <property type="molecule type" value="Genomic_DNA"/>
</dbReference>
<dbReference type="SUPFAM" id="SSF56059">
    <property type="entry name" value="Glutathione synthetase ATP-binding domain-like"/>
    <property type="match status" value="1"/>
</dbReference>
<dbReference type="Gene3D" id="3.30.470.20">
    <property type="entry name" value="ATP-grasp fold, B domain"/>
    <property type="match status" value="1"/>
</dbReference>
<name>A0A329MHA3_9BACL</name>
<comment type="caution">
    <text evidence="1">The sequence shown here is derived from an EMBL/GenBank/DDBJ whole genome shotgun (WGS) entry which is preliminary data.</text>
</comment>
<dbReference type="Pfam" id="PF14398">
    <property type="entry name" value="ATPgrasp_YheCD"/>
    <property type="match status" value="1"/>
</dbReference>
<dbReference type="AlphaFoldDB" id="A0A329MHA3"/>
<sequence length="252" mass="28908">MQRHVISKWAKTEALLHHESIKPYIPKTVPMTSGNLREMLEQLRMVYVKPDRGTYGGGVMRVEMAGGVERPLYRYQLNERIRTYRTFAALYRNVRRSAGRRRYLAQKGIHLQTYNKRRFDLRVMVQQNLQKNWETTGIIGRVAHPRKIVTNFHNGGKLVPAETLLGACAGSSEKAQKTLGKLEKLGVEVGEALHKHYPGLREIGLDVGLDGELKPWILEVNTKPDPYIFRRLANKGIFARIIRYANAYGRVT</sequence>
<proteinExistence type="predicted"/>
<dbReference type="InterPro" id="IPR026838">
    <property type="entry name" value="YheC/D"/>
</dbReference>
<dbReference type="OrthoDB" id="7869153at2"/>
<accession>A0A329MHA3</accession>
<protein>
    <submittedName>
        <fullName evidence="1">YheC/YheD family protein</fullName>
    </submittedName>
</protein>
<keyword evidence="2" id="KW-1185">Reference proteome</keyword>
<evidence type="ECO:0000313" key="2">
    <source>
        <dbReference type="Proteomes" id="UP000250369"/>
    </source>
</evidence>
<gene>
    <name evidence="1" type="ORF">DQG23_21545</name>
</gene>
<evidence type="ECO:0000313" key="1">
    <source>
        <dbReference type="EMBL" id="RAV19279.1"/>
    </source>
</evidence>
<dbReference type="RefSeq" id="WP_113033097.1">
    <property type="nucleotide sequence ID" value="NZ_QMFB01000013.1"/>
</dbReference>
<dbReference type="Proteomes" id="UP000250369">
    <property type="component" value="Unassembled WGS sequence"/>
</dbReference>